<keyword evidence="6 9" id="KW-0520">NAD</keyword>
<dbReference type="Pfam" id="PF00329">
    <property type="entry name" value="Complex1_30kDa"/>
    <property type="match status" value="2"/>
</dbReference>
<evidence type="ECO:0000256" key="5">
    <source>
        <dbReference type="ARBA" id="ARBA00022967"/>
    </source>
</evidence>
<protein>
    <recommendedName>
        <fullName evidence="3">NADH dehydrogenase [ubiquinone] iron-sulfur protein 3, mitochondrial</fullName>
    </recommendedName>
</protein>
<dbReference type="PANTHER" id="PTHR10884">
    <property type="entry name" value="NADH DEHYDROGENASE UBIQUINONE IRON-SULFUR PROTEIN 3"/>
    <property type="match status" value="1"/>
</dbReference>
<evidence type="ECO:0000313" key="12">
    <source>
        <dbReference type="EnsemblMetazoa" id="CPIJ013503-PA"/>
    </source>
</evidence>
<dbReference type="InterPro" id="IPR037232">
    <property type="entry name" value="NADH_quin_OxRdtase_su_C/D-like"/>
</dbReference>
<comment type="similarity">
    <text evidence="2 9">Belongs to the complex I 30 kDa subunit family.</text>
</comment>
<sequence length="491" mass="56245">MASILRSLATVARSGVLAGNATVRKPDAAARADLSDFGKYVAECMPKYVQKVQLTSGDELEVLIAPEGVVPVLQFLKDHHQAQFANLVDIAGMDVPSRQYRFEVIYNILSLRYNSRIRVKTYTDELTPIDSCNEVFKAANWYEREIWDMYGVFFANHPDLRRILTDYGFEGHPQRRDFPLTGYVELRYDDEKKRVVCEPLELAQEFRKFDLSAPESAEQFYFLCRKLFGMASILRSLATVARSGVLAGNGLARSATVPALIRCKSEAAAESRPTVRKPDAAARADLSDFGKYVAECMPKYVQKVQLTSGDELEVLIAPEGVVPVLQFLKDHHQAQFANLVDIAGMDVPSRQYRFEVIYNILSLRYNSRIRVKTYTDELTPIDSCNEVFKAANWYEREIWDMYGVFFANHPDLRRILTDYGFEGHPQRRDFPLTGYVELRYDDEKKRVVCEPLELAQEFRKFDLSAPWEQFPNFRNANPATEEIATKPEEKK</sequence>
<dbReference type="eggNOG" id="KOG1713">
    <property type="taxonomic scope" value="Eukaryota"/>
</dbReference>
<gene>
    <name evidence="12" type="primary">6046558</name>
    <name evidence="11" type="ORF">CpipJ_CPIJ013503</name>
</gene>
<dbReference type="FunFam" id="3.30.460.80:FF:000002">
    <property type="entry name" value="NADH dehydrogenase iron-sulfur protein 3, mitochondrial"/>
    <property type="match status" value="2"/>
</dbReference>
<feature type="domain" description="NADH:ubiquinone oxidoreductase 30kDa subunit" evidence="10">
    <location>
        <begin position="63"/>
        <end position="183"/>
    </location>
</feature>
<evidence type="ECO:0000256" key="3">
    <source>
        <dbReference type="ARBA" id="ARBA00020084"/>
    </source>
</evidence>
<keyword evidence="5 9" id="KW-1278">Translocase</keyword>
<dbReference type="InParanoid" id="B0X266"/>
<dbReference type="AlphaFoldDB" id="B0X266"/>
<dbReference type="EMBL" id="DS232281">
    <property type="protein sequence ID" value="EDS38996.1"/>
    <property type="molecule type" value="Genomic_DNA"/>
</dbReference>
<dbReference type="STRING" id="7176.B0X266"/>
<dbReference type="Gene3D" id="3.30.460.80">
    <property type="entry name" value="NADH:ubiquinone oxidoreductase, 30kDa subunit"/>
    <property type="match status" value="2"/>
</dbReference>
<dbReference type="GO" id="GO:0016651">
    <property type="term" value="F:oxidoreductase activity, acting on NAD(P)H"/>
    <property type="evidence" value="ECO:0007669"/>
    <property type="project" value="InterPro"/>
</dbReference>
<keyword evidence="13" id="KW-1185">Reference proteome</keyword>
<dbReference type="GO" id="GO:0016020">
    <property type="term" value="C:membrane"/>
    <property type="evidence" value="ECO:0007669"/>
    <property type="project" value="UniProtKB-ARBA"/>
</dbReference>
<keyword evidence="7" id="KW-0830">Ubiquinone</keyword>
<evidence type="ECO:0000256" key="6">
    <source>
        <dbReference type="ARBA" id="ARBA00023027"/>
    </source>
</evidence>
<dbReference type="NCBIfam" id="TIGR01961">
    <property type="entry name" value="NuoC_fam"/>
    <property type="match status" value="2"/>
</dbReference>
<dbReference type="PROSITE" id="PS00542">
    <property type="entry name" value="COMPLEX1_30K"/>
    <property type="match status" value="2"/>
</dbReference>
<dbReference type="KEGG" id="cqu:CpipJ_CPIJ013503"/>
<evidence type="ECO:0000256" key="2">
    <source>
        <dbReference type="ARBA" id="ARBA00007569"/>
    </source>
</evidence>
<dbReference type="GO" id="GO:0005739">
    <property type="term" value="C:mitochondrion"/>
    <property type="evidence" value="ECO:0007669"/>
    <property type="project" value="UniProtKB-SubCell"/>
</dbReference>
<dbReference type="FunCoup" id="B0X266">
    <property type="interactions" value="1261"/>
</dbReference>
<comment type="subcellular location">
    <subcellularLocation>
        <location evidence="1">Mitochondrion</location>
    </subcellularLocation>
</comment>
<name>B0X266_CULQU</name>
<dbReference type="OrthoDB" id="37721at2759"/>
<keyword evidence="4 9" id="KW-0813">Transport</keyword>
<dbReference type="HAMAP" id="MF_01357">
    <property type="entry name" value="NDH1_NuoC"/>
    <property type="match status" value="2"/>
</dbReference>
<dbReference type="InterPro" id="IPR010218">
    <property type="entry name" value="NADH_DH_suC"/>
</dbReference>
<accession>B0X266</accession>
<evidence type="ECO:0000313" key="11">
    <source>
        <dbReference type="EMBL" id="EDS38996.1"/>
    </source>
</evidence>
<dbReference type="VEuPathDB" id="VectorBase:CPIJ013503"/>
<evidence type="ECO:0000256" key="8">
    <source>
        <dbReference type="ARBA" id="ARBA00049551"/>
    </source>
</evidence>
<dbReference type="EnsemblMetazoa" id="CPIJ013503-RA">
    <property type="protein sequence ID" value="CPIJ013503-PA"/>
    <property type="gene ID" value="CPIJ013503"/>
</dbReference>
<dbReference type="PANTHER" id="PTHR10884:SF14">
    <property type="entry name" value="NADH DEHYDROGENASE [UBIQUINONE] IRON-SULFUR PROTEIN 3, MITOCHONDRIAL"/>
    <property type="match status" value="1"/>
</dbReference>
<dbReference type="InterPro" id="IPR020396">
    <property type="entry name" value="NADH_UbQ_OxRdtase_CS"/>
</dbReference>
<dbReference type="SUPFAM" id="SSF143243">
    <property type="entry name" value="Nqo5-like"/>
    <property type="match status" value="2"/>
</dbReference>
<dbReference type="HOGENOM" id="CLU_555828_0_0_1"/>
<evidence type="ECO:0000259" key="10">
    <source>
        <dbReference type="Pfam" id="PF00329"/>
    </source>
</evidence>
<dbReference type="Proteomes" id="UP000002320">
    <property type="component" value="Unassembled WGS sequence"/>
</dbReference>
<dbReference type="VEuPathDB" id="VectorBase:CQUJHB005514"/>
<dbReference type="GO" id="GO:0008137">
    <property type="term" value="F:NADH dehydrogenase (ubiquinone) activity"/>
    <property type="evidence" value="ECO:0007669"/>
    <property type="project" value="UniProtKB-EC"/>
</dbReference>
<evidence type="ECO:0000256" key="4">
    <source>
        <dbReference type="ARBA" id="ARBA00022448"/>
    </source>
</evidence>
<reference evidence="11" key="1">
    <citation type="submission" date="2007-03" db="EMBL/GenBank/DDBJ databases">
        <title>Annotation of Culex pipiens quinquefasciatus.</title>
        <authorList>
            <consortium name="The Broad Institute Genome Sequencing Platform"/>
            <person name="Atkinson P.W."/>
            <person name="Hemingway J."/>
            <person name="Christensen B.M."/>
            <person name="Higgs S."/>
            <person name="Kodira C."/>
            <person name="Hannick L."/>
            <person name="Megy K."/>
            <person name="O'Leary S."/>
            <person name="Pearson M."/>
            <person name="Haas B.J."/>
            <person name="Mauceli E."/>
            <person name="Wortman J.R."/>
            <person name="Lee N.H."/>
            <person name="Guigo R."/>
            <person name="Stanke M."/>
            <person name="Alvarado L."/>
            <person name="Amedeo P."/>
            <person name="Antoine C.H."/>
            <person name="Arensburger P."/>
            <person name="Bidwell S.L."/>
            <person name="Crawford M."/>
            <person name="Camaro F."/>
            <person name="Devon K."/>
            <person name="Engels R."/>
            <person name="Hammond M."/>
            <person name="Howarth C."/>
            <person name="Koehrsen M."/>
            <person name="Lawson D."/>
            <person name="Montgomery P."/>
            <person name="Nene V."/>
            <person name="Nusbaum C."/>
            <person name="Puiu D."/>
            <person name="Romero-Severson J."/>
            <person name="Severson D.W."/>
            <person name="Shumway M."/>
            <person name="Sisk P."/>
            <person name="Stolte C."/>
            <person name="Zeng Q."/>
            <person name="Eisenstadt E."/>
            <person name="Fraser-Liggett C."/>
            <person name="Strausberg R."/>
            <person name="Galagan J."/>
            <person name="Birren B."/>
            <person name="Collins F.H."/>
        </authorList>
    </citation>
    <scope>NUCLEOTIDE SEQUENCE [LARGE SCALE GENOMIC DNA]</scope>
    <source>
        <strain evidence="11">JHB</strain>
    </source>
</reference>
<proteinExistence type="inferred from homology"/>
<organism>
    <name type="scientific">Culex quinquefasciatus</name>
    <name type="common">Southern house mosquito</name>
    <name type="synonym">Culex pungens</name>
    <dbReference type="NCBI Taxonomy" id="7176"/>
    <lineage>
        <taxon>Eukaryota</taxon>
        <taxon>Metazoa</taxon>
        <taxon>Ecdysozoa</taxon>
        <taxon>Arthropoda</taxon>
        <taxon>Hexapoda</taxon>
        <taxon>Insecta</taxon>
        <taxon>Pterygota</taxon>
        <taxon>Neoptera</taxon>
        <taxon>Endopterygota</taxon>
        <taxon>Diptera</taxon>
        <taxon>Nematocera</taxon>
        <taxon>Culicoidea</taxon>
        <taxon>Culicidae</taxon>
        <taxon>Culicinae</taxon>
        <taxon>Culicini</taxon>
        <taxon>Culex</taxon>
        <taxon>Culex</taxon>
    </lineage>
</organism>
<evidence type="ECO:0000256" key="9">
    <source>
        <dbReference type="RuleBase" id="RU003456"/>
    </source>
</evidence>
<evidence type="ECO:0000256" key="7">
    <source>
        <dbReference type="ARBA" id="ARBA00023075"/>
    </source>
</evidence>
<feature type="domain" description="NADH:ubiquinone oxidoreductase 30kDa subunit" evidence="10">
    <location>
        <begin position="315"/>
        <end position="435"/>
    </location>
</feature>
<dbReference type="InterPro" id="IPR001268">
    <property type="entry name" value="NADH_UbQ_OxRdtase_30kDa_su"/>
</dbReference>
<comment type="catalytic activity">
    <reaction evidence="8">
        <text>a ubiquinone + NADH + 5 H(+)(in) = a ubiquinol + NAD(+) + 4 H(+)(out)</text>
        <dbReference type="Rhea" id="RHEA:29091"/>
        <dbReference type="Rhea" id="RHEA-COMP:9565"/>
        <dbReference type="Rhea" id="RHEA-COMP:9566"/>
        <dbReference type="ChEBI" id="CHEBI:15378"/>
        <dbReference type="ChEBI" id="CHEBI:16389"/>
        <dbReference type="ChEBI" id="CHEBI:17976"/>
        <dbReference type="ChEBI" id="CHEBI:57540"/>
        <dbReference type="ChEBI" id="CHEBI:57945"/>
        <dbReference type="EC" id="7.1.1.2"/>
    </reaction>
</comment>
<evidence type="ECO:0000256" key="1">
    <source>
        <dbReference type="ARBA" id="ARBA00004173"/>
    </source>
</evidence>
<evidence type="ECO:0000313" key="13">
    <source>
        <dbReference type="Proteomes" id="UP000002320"/>
    </source>
</evidence>
<dbReference type="NCBIfam" id="NF004733">
    <property type="entry name" value="PRK06074.1-5"/>
    <property type="match status" value="2"/>
</dbReference>
<reference evidence="12" key="2">
    <citation type="submission" date="2021-02" db="UniProtKB">
        <authorList>
            <consortium name="EnsemblMetazoa"/>
        </authorList>
    </citation>
    <scope>IDENTIFICATION</scope>
    <source>
        <strain evidence="12">JHB</strain>
    </source>
</reference>